<dbReference type="Pfam" id="PF00083">
    <property type="entry name" value="Sugar_tr"/>
    <property type="match status" value="2"/>
</dbReference>
<dbReference type="CDD" id="cd17364">
    <property type="entry name" value="MFS_PhT"/>
    <property type="match status" value="1"/>
</dbReference>
<proteinExistence type="predicted"/>
<reference evidence="8 9" key="1">
    <citation type="submission" date="2013-03" db="EMBL/GenBank/DDBJ databases">
        <title>The Genome Sequence of Cladophialophora psammophila CBS 110553.</title>
        <authorList>
            <consortium name="The Broad Institute Genomics Platform"/>
            <person name="Cuomo C."/>
            <person name="de Hoog S."/>
            <person name="Gorbushina A."/>
            <person name="Walker B."/>
            <person name="Young S.K."/>
            <person name="Zeng Q."/>
            <person name="Gargeya S."/>
            <person name="Fitzgerald M."/>
            <person name="Haas B."/>
            <person name="Abouelleil A."/>
            <person name="Allen A.W."/>
            <person name="Alvarado L."/>
            <person name="Arachchi H.M."/>
            <person name="Berlin A.M."/>
            <person name="Chapman S.B."/>
            <person name="Gainer-Dewar J."/>
            <person name="Goldberg J."/>
            <person name="Griggs A."/>
            <person name="Gujja S."/>
            <person name="Hansen M."/>
            <person name="Howarth C."/>
            <person name="Imamovic A."/>
            <person name="Ireland A."/>
            <person name="Larimer J."/>
            <person name="McCowan C."/>
            <person name="Murphy C."/>
            <person name="Pearson M."/>
            <person name="Poon T.W."/>
            <person name="Priest M."/>
            <person name="Roberts A."/>
            <person name="Saif S."/>
            <person name="Shea T."/>
            <person name="Sisk P."/>
            <person name="Sykes S."/>
            <person name="Wortman J."/>
            <person name="Nusbaum C."/>
            <person name="Birren B."/>
        </authorList>
    </citation>
    <scope>NUCLEOTIDE SEQUENCE [LARGE SCALE GENOMIC DNA]</scope>
    <source>
        <strain evidence="8 9">CBS 110553</strain>
    </source>
</reference>
<feature type="transmembrane region" description="Helical" evidence="6">
    <location>
        <begin position="228"/>
        <end position="247"/>
    </location>
</feature>
<name>W9WP13_9EURO</name>
<evidence type="ECO:0000313" key="8">
    <source>
        <dbReference type="EMBL" id="EXJ66740.1"/>
    </source>
</evidence>
<dbReference type="GeneID" id="19194630"/>
<comment type="caution">
    <text evidence="8">The sequence shown here is derived from an EMBL/GenBank/DDBJ whole genome shotgun (WGS) entry which is preliminary data.</text>
</comment>
<feature type="region of interest" description="Disordered" evidence="5">
    <location>
        <begin position="264"/>
        <end position="324"/>
    </location>
</feature>
<keyword evidence="9" id="KW-1185">Reference proteome</keyword>
<dbReference type="PROSITE" id="PS00217">
    <property type="entry name" value="SUGAR_TRANSPORT_2"/>
    <property type="match status" value="1"/>
</dbReference>
<feature type="compositionally biased region" description="Low complexity" evidence="5">
    <location>
        <begin position="294"/>
        <end position="307"/>
    </location>
</feature>
<dbReference type="eggNOG" id="KOG0252">
    <property type="taxonomic scope" value="Eukaryota"/>
</dbReference>
<dbReference type="RefSeq" id="XP_007748703.1">
    <property type="nucleotide sequence ID" value="XM_007750513.1"/>
</dbReference>
<dbReference type="HOGENOM" id="CLU_001265_46_14_1"/>
<feature type="transmembrane region" description="Helical" evidence="6">
    <location>
        <begin position="482"/>
        <end position="504"/>
    </location>
</feature>
<evidence type="ECO:0000256" key="3">
    <source>
        <dbReference type="ARBA" id="ARBA00022989"/>
    </source>
</evidence>
<feature type="transmembrane region" description="Helical" evidence="6">
    <location>
        <begin position="120"/>
        <end position="139"/>
    </location>
</feature>
<evidence type="ECO:0000313" key="9">
    <source>
        <dbReference type="Proteomes" id="UP000019471"/>
    </source>
</evidence>
<keyword evidence="2 6" id="KW-0812">Transmembrane</keyword>
<dbReference type="PANTHER" id="PTHR24064">
    <property type="entry name" value="SOLUTE CARRIER FAMILY 22 MEMBER"/>
    <property type="match status" value="1"/>
</dbReference>
<dbReference type="GO" id="GO:0022857">
    <property type="term" value="F:transmembrane transporter activity"/>
    <property type="evidence" value="ECO:0007669"/>
    <property type="project" value="InterPro"/>
</dbReference>
<dbReference type="AlphaFoldDB" id="W9WP13"/>
<dbReference type="InterPro" id="IPR005829">
    <property type="entry name" value="Sugar_transporter_CS"/>
</dbReference>
<feature type="transmembrane region" description="Helical" evidence="6">
    <location>
        <begin position="391"/>
        <end position="413"/>
    </location>
</feature>
<gene>
    <name evidence="8" type="ORF">A1O5_09935</name>
</gene>
<comment type="subcellular location">
    <subcellularLocation>
        <location evidence="1">Membrane</location>
        <topology evidence="1">Multi-pass membrane protein</topology>
    </subcellularLocation>
</comment>
<feature type="compositionally biased region" description="Polar residues" evidence="5">
    <location>
        <begin position="308"/>
        <end position="324"/>
    </location>
</feature>
<feature type="transmembrane region" description="Helical" evidence="6">
    <location>
        <begin position="443"/>
        <end position="461"/>
    </location>
</feature>
<evidence type="ECO:0000256" key="1">
    <source>
        <dbReference type="ARBA" id="ARBA00004141"/>
    </source>
</evidence>
<feature type="transmembrane region" description="Helical" evidence="6">
    <location>
        <begin position="420"/>
        <end position="437"/>
    </location>
</feature>
<feature type="transmembrane region" description="Helical" evidence="6">
    <location>
        <begin position="46"/>
        <end position="73"/>
    </location>
</feature>
<protein>
    <recommendedName>
        <fullName evidence="7">Major facilitator superfamily (MFS) profile domain-containing protein</fullName>
    </recommendedName>
</protein>
<feature type="transmembrane region" description="Helical" evidence="6">
    <location>
        <begin position="196"/>
        <end position="216"/>
    </location>
</feature>
<evidence type="ECO:0000259" key="7">
    <source>
        <dbReference type="PROSITE" id="PS50850"/>
    </source>
</evidence>
<feature type="transmembrane region" description="Helical" evidence="6">
    <location>
        <begin position="93"/>
        <end position="113"/>
    </location>
</feature>
<feature type="transmembrane region" description="Helical" evidence="6">
    <location>
        <begin position="510"/>
        <end position="533"/>
    </location>
</feature>
<dbReference type="PROSITE" id="PS00216">
    <property type="entry name" value="SUGAR_TRANSPORT_1"/>
    <property type="match status" value="1"/>
</dbReference>
<dbReference type="Gene3D" id="1.20.1250.20">
    <property type="entry name" value="MFS general substrate transporter like domains"/>
    <property type="match status" value="2"/>
</dbReference>
<evidence type="ECO:0000256" key="4">
    <source>
        <dbReference type="ARBA" id="ARBA00023136"/>
    </source>
</evidence>
<feature type="domain" description="Major facilitator superfamily (MFS) profile" evidence="7">
    <location>
        <begin position="46"/>
        <end position="539"/>
    </location>
</feature>
<sequence length="563" mass="62442">MKWEDDGYARRDDDGRPVTFEEYQKKSSHNATERNRWNLTKGDLKMFAITGVGFFLDSYDLFIINLVTPVWLYEYWGGLDGRKPHYPPLLRGLVNAGSNIGNIIGQLTFGFLGDVFGRKFVYGKELIVVIIGTILTISLPNDIPTPTLKMIWLFCFRVLMGVGIGGDYPMSASIVSERSLLPKRGQLLGWIFSNQGWGTLTGSIATIIILASFSHALGAEGHYGQLDAVWRIQMGLGLVPAFATLYFRLTMPEGRKYLQSRELNGHSAAPNSNGAKNHDNSKPAQEPELDSLGNPSVSTNVGPSSSSIDATTAANENKLNPTSSTEGRTKYKAFFVYFSKWKHLKVLLGTTSTWFLLDVAFYGTNLNQSVLLDEIGFNTGKNEYDLLMRNAIGNLIIAVAGYVPGYFFTIYFIEKLGRRWIQIQGFLIVALMFAIIAGDYDHLGTAGKFVCFAFAQFFFNFGPNSTTFIIPAEVYPSRVRGLAHGTSAAVGKLGAILSALLFNYLSGPNIIGLANVLWVFFACNVLGAIITFFTIPETRNKDADVMDYEEWKERQAKLYPEDA</sequence>
<keyword evidence="4 6" id="KW-0472">Membrane</keyword>
<dbReference type="InterPro" id="IPR020846">
    <property type="entry name" value="MFS_dom"/>
</dbReference>
<dbReference type="InterPro" id="IPR036259">
    <property type="entry name" value="MFS_trans_sf"/>
</dbReference>
<evidence type="ECO:0000256" key="2">
    <source>
        <dbReference type="ARBA" id="ARBA00022692"/>
    </source>
</evidence>
<dbReference type="PROSITE" id="PS50850">
    <property type="entry name" value="MFS"/>
    <property type="match status" value="1"/>
</dbReference>
<accession>W9WP13</accession>
<evidence type="ECO:0000256" key="5">
    <source>
        <dbReference type="SAM" id="MobiDB-lite"/>
    </source>
</evidence>
<dbReference type="EMBL" id="AMGX01000018">
    <property type="protein sequence ID" value="EXJ66740.1"/>
    <property type="molecule type" value="Genomic_DNA"/>
</dbReference>
<dbReference type="OrthoDB" id="433512at2759"/>
<dbReference type="STRING" id="1182543.W9WP13"/>
<dbReference type="InterPro" id="IPR005828">
    <property type="entry name" value="MFS_sugar_transport-like"/>
</dbReference>
<dbReference type="SUPFAM" id="SSF103473">
    <property type="entry name" value="MFS general substrate transporter"/>
    <property type="match status" value="1"/>
</dbReference>
<keyword evidence="3 6" id="KW-1133">Transmembrane helix</keyword>
<dbReference type="Proteomes" id="UP000019471">
    <property type="component" value="Unassembled WGS sequence"/>
</dbReference>
<organism evidence="8 9">
    <name type="scientific">Cladophialophora psammophila CBS 110553</name>
    <dbReference type="NCBI Taxonomy" id="1182543"/>
    <lineage>
        <taxon>Eukaryota</taxon>
        <taxon>Fungi</taxon>
        <taxon>Dikarya</taxon>
        <taxon>Ascomycota</taxon>
        <taxon>Pezizomycotina</taxon>
        <taxon>Eurotiomycetes</taxon>
        <taxon>Chaetothyriomycetidae</taxon>
        <taxon>Chaetothyriales</taxon>
        <taxon>Herpotrichiellaceae</taxon>
        <taxon>Cladophialophora</taxon>
    </lineage>
</organism>
<feature type="transmembrane region" description="Helical" evidence="6">
    <location>
        <begin position="151"/>
        <end position="175"/>
    </location>
</feature>
<dbReference type="GO" id="GO:0016020">
    <property type="term" value="C:membrane"/>
    <property type="evidence" value="ECO:0007669"/>
    <property type="project" value="UniProtKB-SubCell"/>
</dbReference>
<evidence type="ECO:0000256" key="6">
    <source>
        <dbReference type="SAM" id="Phobius"/>
    </source>
</evidence>